<dbReference type="Pfam" id="PF07715">
    <property type="entry name" value="Plug"/>
    <property type="match status" value="1"/>
</dbReference>
<evidence type="ECO:0000256" key="4">
    <source>
        <dbReference type="ARBA" id="ARBA00022452"/>
    </source>
</evidence>
<keyword evidence="4 14" id="KW-1134">Transmembrane beta strand</keyword>
<evidence type="ECO:0000256" key="11">
    <source>
        <dbReference type="ARBA" id="ARBA00023136"/>
    </source>
</evidence>
<evidence type="ECO:0000256" key="14">
    <source>
        <dbReference type="PROSITE-ProRule" id="PRU01360"/>
    </source>
</evidence>
<name>A0A3L7E1J2_9GAMM</name>
<dbReference type="PROSITE" id="PS52016">
    <property type="entry name" value="TONB_DEPENDENT_REC_3"/>
    <property type="match status" value="1"/>
</dbReference>
<gene>
    <name evidence="19" type="ORF">DWB85_02040</name>
</gene>
<evidence type="ECO:0000256" key="13">
    <source>
        <dbReference type="ARBA" id="ARBA00023237"/>
    </source>
</evidence>
<dbReference type="InterPro" id="IPR012910">
    <property type="entry name" value="Plug_dom"/>
</dbReference>
<dbReference type="InterPro" id="IPR039426">
    <property type="entry name" value="TonB-dep_rcpt-like"/>
</dbReference>
<keyword evidence="6 14" id="KW-0812">Transmembrane</keyword>
<dbReference type="SUPFAM" id="SSF56935">
    <property type="entry name" value="Porins"/>
    <property type="match status" value="1"/>
</dbReference>
<evidence type="ECO:0000256" key="7">
    <source>
        <dbReference type="ARBA" id="ARBA00022729"/>
    </source>
</evidence>
<dbReference type="EMBL" id="QRAN01000002">
    <property type="protein sequence ID" value="RLQ23356.1"/>
    <property type="molecule type" value="Genomic_DNA"/>
</dbReference>
<comment type="subcellular location">
    <subcellularLocation>
        <location evidence="1 14">Cell outer membrane</location>
        <topology evidence="1 14">Multi-pass membrane protein</topology>
    </subcellularLocation>
</comment>
<evidence type="ECO:0000256" key="9">
    <source>
        <dbReference type="ARBA" id="ARBA00023065"/>
    </source>
</evidence>
<comment type="similarity">
    <text evidence="2 14 15">Belongs to the TonB-dependent receptor family.</text>
</comment>
<proteinExistence type="inferred from homology"/>
<dbReference type="InterPro" id="IPR010105">
    <property type="entry name" value="TonB_sidphr_rcpt"/>
</dbReference>
<keyword evidence="9" id="KW-0406">Ion transport</keyword>
<keyword evidence="10 15" id="KW-0798">TonB box</keyword>
<dbReference type="Pfam" id="PF00593">
    <property type="entry name" value="TonB_dep_Rec_b-barrel"/>
    <property type="match status" value="1"/>
</dbReference>
<evidence type="ECO:0000256" key="12">
    <source>
        <dbReference type="ARBA" id="ARBA00023170"/>
    </source>
</evidence>
<dbReference type="PANTHER" id="PTHR32552">
    <property type="entry name" value="FERRICHROME IRON RECEPTOR-RELATED"/>
    <property type="match status" value="1"/>
</dbReference>
<evidence type="ECO:0000259" key="18">
    <source>
        <dbReference type="Pfam" id="PF07715"/>
    </source>
</evidence>
<keyword evidence="13 14" id="KW-0998">Cell outer membrane</keyword>
<organism evidence="19 20">
    <name type="scientific">Seongchinamella sediminis</name>
    <dbReference type="NCBI Taxonomy" id="2283635"/>
    <lineage>
        <taxon>Bacteria</taxon>
        <taxon>Pseudomonadati</taxon>
        <taxon>Pseudomonadota</taxon>
        <taxon>Gammaproteobacteria</taxon>
        <taxon>Cellvibrionales</taxon>
        <taxon>Halieaceae</taxon>
        <taxon>Seongchinamella</taxon>
    </lineage>
</organism>
<evidence type="ECO:0000256" key="16">
    <source>
        <dbReference type="SAM" id="MobiDB-lite"/>
    </source>
</evidence>
<keyword evidence="7" id="KW-0732">Signal</keyword>
<keyword evidence="20" id="KW-1185">Reference proteome</keyword>
<evidence type="ECO:0000256" key="8">
    <source>
        <dbReference type="ARBA" id="ARBA00023004"/>
    </source>
</evidence>
<keyword evidence="3 14" id="KW-0813">Transport</keyword>
<accession>A0A3L7E1J2</accession>
<evidence type="ECO:0000256" key="5">
    <source>
        <dbReference type="ARBA" id="ARBA00022496"/>
    </source>
</evidence>
<feature type="domain" description="TonB-dependent receptor-like beta-barrel" evidence="17">
    <location>
        <begin position="258"/>
        <end position="710"/>
    </location>
</feature>
<evidence type="ECO:0000256" key="2">
    <source>
        <dbReference type="ARBA" id="ARBA00009810"/>
    </source>
</evidence>
<dbReference type="Gene3D" id="2.170.130.10">
    <property type="entry name" value="TonB-dependent receptor, plug domain"/>
    <property type="match status" value="1"/>
</dbReference>
<dbReference type="NCBIfam" id="TIGR01783">
    <property type="entry name" value="TonB-siderophor"/>
    <property type="match status" value="1"/>
</dbReference>
<dbReference type="Proteomes" id="UP000265509">
    <property type="component" value="Unassembled WGS sequence"/>
</dbReference>
<evidence type="ECO:0000256" key="3">
    <source>
        <dbReference type="ARBA" id="ARBA00022448"/>
    </source>
</evidence>
<keyword evidence="12 19" id="KW-0675">Receptor</keyword>
<dbReference type="AlphaFoldDB" id="A0A3L7E1J2"/>
<evidence type="ECO:0000259" key="17">
    <source>
        <dbReference type="Pfam" id="PF00593"/>
    </source>
</evidence>
<dbReference type="InterPro" id="IPR036942">
    <property type="entry name" value="Beta-barrel_TonB_sf"/>
</dbReference>
<dbReference type="Gene3D" id="2.40.170.20">
    <property type="entry name" value="TonB-dependent receptor, beta-barrel domain"/>
    <property type="match status" value="1"/>
</dbReference>
<keyword evidence="8" id="KW-0408">Iron</keyword>
<evidence type="ECO:0000256" key="6">
    <source>
        <dbReference type="ARBA" id="ARBA00022692"/>
    </source>
</evidence>
<evidence type="ECO:0000256" key="10">
    <source>
        <dbReference type="ARBA" id="ARBA00023077"/>
    </source>
</evidence>
<dbReference type="CDD" id="cd01347">
    <property type="entry name" value="ligand_gated_channel"/>
    <property type="match status" value="1"/>
</dbReference>
<protein>
    <submittedName>
        <fullName evidence="19">TonB-dependent siderophore receptor</fullName>
    </submittedName>
</protein>
<dbReference type="GO" id="GO:0015344">
    <property type="term" value="F:siderophore uptake transmembrane transporter activity"/>
    <property type="evidence" value="ECO:0007669"/>
    <property type="project" value="TreeGrafter"/>
</dbReference>
<dbReference type="GO" id="GO:0015891">
    <property type="term" value="P:siderophore transport"/>
    <property type="evidence" value="ECO:0007669"/>
    <property type="project" value="InterPro"/>
</dbReference>
<feature type="domain" description="TonB-dependent receptor plug" evidence="18">
    <location>
        <begin position="85"/>
        <end position="184"/>
    </location>
</feature>
<dbReference type="InterPro" id="IPR037066">
    <property type="entry name" value="Plug_dom_sf"/>
</dbReference>
<feature type="region of interest" description="Disordered" evidence="16">
    <location>
        <begin position="1"/>
        <end position="28"/>
    </location>
</feature>
<keyword evidence="5" id="KW-0410">Iron transport</keyword>
<dbReference type="OrthoDB" id="127311at2"/>
<evidence type="ECO:0000313" key="20">
    <source>
        <dbReference type="Proteomes" id="UP000265509"/>
    </source>
</evidence>
<evidence type="ECO:0000256" key="15">
    <source>
        <dbReference type="RuleBase" id="RU003357"/>
    </source>
</evidence>
<sequence length="741" mass="81271">MTQQPGADQAGRDFSLPRLPPPGHYTGETMNRKLTALLGSGLASLAALAHSQDAATATANATALEEVMVYSTLSRFSALKSDTPIMETARSVSIVSEQMIIDRGALSLDDTYTYSAGVTGETYGYATRGDWVRVRGLDVPQYQDSLQSLFGNYNNTRPHIYTLEQVEILKGPASVLYGQGSPGGLVNIISKRPREEAAHELSAEFGAFDHQQLALDSTGSVTDSGDWLYRLVGVYRDAETQVDEVDEKIAVFAPSVSWRPSEATDISLLLNYTSTDSDTAAQFLPIAGTLEPAPNGREIDSSTYLGDPDFNRFDARTLAVTLLASHEFNDIWSMEFTSRYTDAEADYQQAWPAFIGGDRYVYNSNGSLYKDGTVPRSWYRSDAYSEQAAVDLRLRANFDTGAISHQVLLGGQYQDVTTGDAGYYAYALGYQYVPGDLHTPGADRYWVNVFNPRYGDIPPAELLNSLYADGPETVVRDTGLYLSDHLTLGNWHLTLGARWDETESDTEGNGQQDDEVSTSIGLLYQFDSGLAPYASYSESFEPVIGDDGKGQPLKPQQGEQVEIGLKYQPDSFPALVTLAWFDLEQSNLADPLGTPGEFEQQSGVATVEGLELEALAQLGDFNLQLAWSRLDTESANGWRFASVPEDQASAWLSWRPQGYLDGFRAGAGIRYVGASWGGTDTIRTPSYTLGDLMLGYALEHWDFALNVRNVGDKDYYATCLARGDCFPGDQRTVVGRVSYRF</sequence>
<reference evidence="19 20" key="1">
    <citation type="submission" date="2018-07" db="EMBL/GenBank/DDBJ databases">
        <title>Halioglobus sp. genome submission.</title>
        <authorList>
            <person name="Ye M.-Q."/>
            <person name="Du Z.-J."/>
        </authorList>
    </citation>
    <scope>NUCLEOTIDE SEQUENCE [LARGE SCALE GENOMIC DNA]</scope>
    <source>
        <strain evidence="19 20">U0301</strain>
    </source>
</reference>
<dbReference type="PANTHER" id="PTHR32552:SF68">
    <property type="entry name" value="FERRICHROME OUTER MEMBRANE TRANSPORTER_PHAGE RECEPTOR"/>
    <property type="match status" value="1"/>
</dbReference>
<dbReference type="GO" id="GO:0038023">
    <property type="term" value="F:signaling receptor activity"/>
    <property type="evidence" value="ECO:0007669"/>
    <property type="project" value="InterPro"/>
</dbReference>
<evidence type="ECO:0000313" key="19">
    <source>
        <dbReference type="EMBL" id="RLQ23356.1"/>
    </source>
</evidence>
<dbReference type="GO" id="GO:0009279">
    <property type="term" value="C:cell outer membrane"/>
    <property type="evidence" value="ECO:0007669"/>
    <property type="project" value="UniProtKB-SubCell"/>
</dbReference>
<evidence type="ECO:0000256" key="1">
    <source>
        <dbReference type="ARBA" id="ARBA00004571"/>
    </source>
</evidence>
<comment type="caution">
    <text evidence="19">The sequence shown here is derived from an EMBL/GenBank/DDBJ whole genome shotgun (WGS) entry which is preliminary data.</text>
</comment>
<keyword evidence="11 14" id="KW-0472">Membrane</keyword>
<dbReference type="InterPro" id="IPR000531">
    <property type="entry name" value="Beta-barrel_TonB"/>
</dbReference>